<feature type="transmembrane region" description="Helical" evidence="20">
    <location>
        <begin position="1003"/>
        <end position="1023"/>
    </location>
</feature>
<dbReference type="InterPro" id="IPR048680">
    <property type="entry name" value="COG4_N"/>
</dbReference>
<evidence type="ECO:0000256" key="14">
    <source>
        <dbReference type="ARBA" id="ARBA00022989"/>
    </source>
</evidence>
<dbReference type="PRINTS" id="PR00119">
    <property type="entry name" value="CATATPASE"/>
</dbReference>
<keyword evidence="14 20" id="KW-1133">Transmembrane helix</keyword>
<dbReference type="InterPro" id="IPR023214">
    <property type="entry name" value="HAD_sf"/>
</dbReference>
<comment type="similarity">
    <text evidence="18">Belongs to the cation transport ATPase (P-type) (TC 3.A.3) family.</text>
</comment>
<evidence type="ECO:0000259" key="21">
    <source>
        <dbReference type="SMART" id="SM00762"/>
    </source>
</evidence>
<evidence type="ECO:0000256" key="19">
    <source>
        <dbReference type="SAM" id="MobiDB-lite"/>
    </source>
</evidence>
<dbReference type="GO" id="GO:0015031">
    <property type="term" value="P:protein transport"/>
    <property type="evidence" value="ECO:0007669"/>
    <property type="project" value="UniProtKB-KW"/>
</dbReference>
<feature type="region of interest" description="Disordered" evidence="19">
    <location>
        <begin position="1091"/>
        <end position="1135"/>
    </location>
</feature>
<dbReference type="PANTHER" id="PTHR24016">
    <property type="entry name" value="CONSERVED OLIGOMERIC GOLGI COMPLEX SUBUNIT 4"/>
    <property type="match status" value="1"/>
</dbReference>
<dbReference type="PANTHER" id="PTHR24016:SF0">
    <property type="entry name" value="CONSERVED OLIGOMERIC GOLGI COMPLEX SUBUNIT 4"/>
    <property type="match status" value="1"/>
</dbReference>
<dbReference type="InterPro" id="IPR048682">
    <property type="entry name" value="COG4"/>
</dbReference>
<dbReference type="InterPro" id="IPR036412">
    <property type="entry name" value="HAD-like_sf"/>
</dbReference>
<evidence type="ECO:0000256" key="20">
    <source>
        <dbReference type="SAM" id="Phobius"/>
    </source>
</evidence>
<dbReference type="NCBIfam" id="TIGR01494">
    <property type="entry name" value="ATPase_P-type"/>
    <property type="match status" value="2"/>
</dbReference>
<name>A0A2S4LBB4_9HYPO</name>
<dbReference type="SUPFAM" id="SSF56784">
    <property type="entry name" value="HAD-like"/>
    <property type="match status" value="1"/>
</dbReference>
<evidence type="ECO:0000256" key="6">
    <source>
        <dbReference type="ARBA" id="ARBA00022448"/>
    </source>
</evidence>
<feature type="region of interest" description="Disordered" evidence="19">
    <location>
        <begin position="1466"/>
        <end position="1485"/>
    </location>
</feature>
<sequence length="1921" mass="208181">MQLPWQVSQGSGGESLLPTSGIPTIAGGFSTESPDGDRAPSRPRHVRTSSAHARGVADEFSYMTPSEAAAQLRTSLTHGLPPTEALTRLGDCGPNEIPHEPPEPLWLRFVKQFQEPLIVLLLVSAGTSMLLGNMDDAVSITVAVTIVVSVGFVQEYRSEKSIEALNHLVPNHAHLVRGGVSKSPGPAKSPSWPPSVQEAQEQVGSPGTKTPVEDVLDAASTKVMAGQLVPGDLVLFTTGDRIPADIRVTKAADLTIDASNLTGETEPVRITTEARSRRVNALGISHHQLPRPASLAPGDSHEPDGGNETHNIAYMGTLIKSGHGQGIVFATGGHTHFGTIATSVSGTESPRSPLQLSMDELGSQLSKASFAVIGLISVVGWLQGKKLLEIFTISISLAVAAIPEGLPIIVTVTLALGVHRMAKHNAIVRRMPKVETLGSVNVVCTDKTGTLTTNHMTTAEMWCFGAGGPLDVASDTETVEAKLNQASMRIMRIGNIANNARLAKKYTENGAAATAVLSSTLGRDDAAPYTRWVGQPTDVAMLDLLDKFNEHDVRGSIGPRVSETPFSSERKWMGVTIGSDSKGDKDYAYMKGSIEKVLAACDTYLERDGREIVLDSARRQEALAAAESMAAKGLRVLAFASGTVSRSSRGRSTPGGPRSSTPGQDSSTSSSSQASDDVYRDLTFAGLVGMSDPPRPGVGRSIRRLMRGGVKVIMITGDAETTALAIGRQLGMNIAMPSAHSASQTTVKPVLRGDEVDRMSDDDLAQAMQHTTIFARTNPDHKLKIIRALQSRGDIVAMTGDGVNDAPALKRADIGISMGRHGTDVAKEAADMILTDDDFSTILHAIEEGKGIFNNIQNFLTFQLSTSAAGLSLVFLCTCFGFKSPLNAMQILWINIIMDGPPAQSLGVERVDPDVMNRPPRKRNDPVLTRAVLMRVLTSAAIIMIGTMLIYSHEMLADGQVTRRDTTMTFTCFVFFDMFNALSCRSESKSIFRGEVRLFANNLFNWAVSLSLVCQLLVIYLPWLQEVFQTEAIGLGDLIRLLVLCSTVFWADELRKYLKVGWTFWWLRPTHFVSRSSPRLKLHLDILHGQPASNNTQIHPDEQRSGSYAPPGHDSAPMSALPNGVSHRPSNDDASVTLAASSSSSIKVASNVAEVRAALAALHERESAVTAQLDALVASQADLSRDLGRLDLLRAGLGAQVIAARSIGNEMLSSAAETAGRLSNRVKELDLEKSRVEDTLGFVEQIAELKACVNGVVGSMGAPQDWEAAAGYLSRASKVPEEIARGAFAASTVPSVEVPDAPWVTLESARQSLCGLFLREFERAASDGDGAKATRFFKLFPLIGRPDVGLDVYGRYVCQGVAGTARATLKDGIGGHSRKEGFFYANALTKLFEHIAQIVDGHGGLVERHYGSGKMVRVIERLQMEADVQGGIIVDTWSDERGVDRKLTDVKSYPFSFLVQSFLPQPPRTGTPRGSSPAVGAGNNARISEDEGVNMKEVDGLLSEIAVMLGRWSLYTRFLSGKCMEPGTEDGPLVIPDLLVKSNLYRKVSGKLTSPYNVMTTFFFRRSVEKAFQLDEYPSGLSLSLNRHLEGNAPYIILAVDDVMYIVNTVMQKSLSTSHRDVISSVVPTVGRVLSSDFIGMIQRKMRDESYPKPVTQGAFPPEDKIIQFIVLINSLDMANEYLNRIISGRISVSEVRANGVTLHGPLKDSFPFERDVTFVANALHTLETTFIAKSTELLNDGIQVLFNQVVKQRLRPVLSDTFRDADYTLTENELAEIAQQNDETGEDLVDQVPRRFEHGWDQLMKAIARLMTPGTYSGLLDITARYLSKVLEKRVLSYSGKTTAFGAIRMERDFTGMVNTVSRGDYGVREAFAKVTQLLMVANMEDDEWEELVAEGGDGGIEWVLNEEERRRARSLVAKG</sequence>
<dbReference type="EMBL" id="PKSG01000006">
    <property type="protein sequence ID" value="POR39729.1"/>
    <property type="molecule type" value="Genomic_DNA"/>
</dbReference>
<feature type="region of interest" description="Disordered" evidence="19">
    <location>
        <begin position="176"/>
        <end position="208"/>
    </location>
</feature>
<evidence type="ECO:0000256" key="8">
    <source>
        <dbReference type="ARBA" id="ARBA00022741"/>
    </source>
</evidence>
<dbReference type="InterPro" id="IPR023298">
    <property type="entry name" value="ATPase_P-typ_TM_dom_sf"/>
</dbReference>
<keyword evidence="13" id="KW-1278">Translocase</keyword>
<dbReference type="STRING" id="94208.A0A2S4LBB4"/>
<evidence type="ECO:0000256" key="3">
    <source>
        <dbReference type="ARBA" id="ARBA00009215"/>
    </source>
</evidence>
<keyword evidence="9" id="KW-0106">Calcium</keyword>
<dbReference type="FunFam" id="3.40.1110.10:FF:000040">
    <property type="entry name" value="Calcium-transporting ATPase 1"/>
    <property type="match status" value="1"/>
</dbReference>
<dbReference type="GO" id="GO:0016887">
    <property type="term" value="F:ATP hydrolysis activity"/>
    <property type="evidence" value="ECO:0007669"/>
    <property type="project" value="InterPro"/>
</dbReference>
<keyword evidence="8" id="KW-0547">Nucleotide-binding</keyword>
<dbReference type="Pfam" id="PF00122">
    <property type="entry name" value="E1-E2_ATPase"/>
    <property type="match status" value="1"/>
</dbReference>
<dbReference type="InterPro" id="IPR059000">
    <property type="entry name" value="ATPase_P-type_domA"/>
</dbReference>
<feature type="compositionally biased region" description="Polar residues" evidence="19">
    <location>
        <begin position="197"/>
        <end position="208"/>
    </location>
</feature>
<dbReference type="InterPro" id="IPR006068">
    <property type="entry name" value="ATPase_P-typ_cation-transptr_C"/>
</dbReference>
<dbReference type="EC" id="7.2.2.10" evidence="4"/>
<comment type="subcellular location">
    <subcellularLocation>
        <location evidence="2">Golgi apparatus membrane</location>
        <topology evidence="2">Multi-pass membrane protein</topology>
    </subcellularLocation>
    <subcellularLocation>
        <location evidence="1">Golgi apparatus membrane</location>
        <topology evidence="1">Peripheral membrane protein</topology>
    </subcellularLocation>
</comment>
<dbReference type="InterPro" id="IPR018303">
    <property type="entry name" value="ATPase_P-typ_P_site"/>
</dbReference>
<feature type="region of interest" description="Disordered" evidence="19">
    <location>
        <begin position="1"/>
        <end position="51"/>
    </location>
</feature>
<keyword evidence="12" id="KW-0653">Protein transport</keyword>
<dbReference type="SMART" id="SM00831">
    <property type="entry name" value="Cation_ATPase_N"/>
    <property type="match status" value="1"/>
</dbReference>
<dbReference type="GO" id="GO:0005388">
    <property type="term" value="F:P-type calcium transporter activity"/>
    <property type="evidence" value="ECO:0007669"/>
    <property type="project" value="UniProtKB-EC"/>
</dbReference>
<dbReference type="Pfam" id="PF00689">
    <property type="entry name" value="Cation_ATPase_C"/>
    <property type="match status" value="1"/>
</dbReference>
<evidence type="ECO:0000256" key="12">
    <source>
        <dbReference type="ARBA" id="ARBA00022927"/>
    </source>
</evidence>
<feature type="transmembrane region" description="Helical" evidence="20">
    <location>
        <begin position="932"/>
        <end position="951"/>
    </location>
</feature>
<keyword evidence="7 20" id="KW-0812">Transmembrane</keyword>
<dbReference type="SUPFAM" id="SSF81653">
    <property type="entry name" value="Calcium ATPase, transduction domain A"/>
    <property type="match status" value="1"/>
</dbReference>
<reference evidence="23 24" key="1">
    <citation type="submission" date="2018-01" db="EMBL/GenBank/DDBJ databases">
        <title>Harnessing the power of phylogenomics to disentangle the directionality and signatures of interkingdom host jumping in the parasitic fungal genus Tolypocladium.</title>
        <authorList>
            <person name="Quandt C.A."/>
            <person name="Patterson W."/>
            <person name="Spatafora J.W."/>
        </authorList>
    </citation>
    <scope>NUCLEOTIDE SEQUENCE [LARGE SCALE GENOMIC DNA]</scope>
    <source>
        <strain evidence="23 24">NRBC 100945</strain>
    </source>
</reference>
<gene>
    <name evidence="23" type="ORF">TPAR_00077</name>
</gene>
<dbReference type="InterPro" id="IPR048684">
    <property type="entry name" value="COG4_C"/>
</dbReference>
<dbReference type="InterPro" id="IPR013167">
    <property type="entry name" value="COG4_M"/>
</dbReference>
<dbReference type="SUPFAM" id="SSF81665">
    <property type="entry name" value="Calcium ATPase, transmembrane domain M"/>
    <property type="match status" value="1"/>
</dbReference>
<organism evidence="23 24">
    <name type="scientific">Tolypocladium paradoxum</name>
    <dbReference type="NCBI Taxonomy" id="94208"/>
    <lineage>
        <taxon>Eukaryota</taxon>
        <taxon>Fungi</taxon>
        <taxon>Dikarya</taxon>
        <taxon>Ascomycota</taxon>
        <taxon>Pezizomycotina</taxon>
        <taxon>Sordariomycetes</taxon>
        <taxon>Hypocreomycetidae</taxon>
        <taxon>Hypocreales</taxon>
        <taxon>Ophiocordycipitaceae</taxon>
        <taxon>Tolypocladium</taxon>
    </lineage>
</organism>
<feature type="domain" description="COG4 transport protein middle alpha-helical bundle" evidence="21">
    <location>
        <begin position="1306"/>
        <end position="1647"/>
    </location>
</feature>
<feature type="transmembrane region" description="Helical" evidence="20">
    <location>
        <begin position="966"/>
        <end position="982"/>
    </location>
</feature>
<dbReference type="Gene3D" id="2.70.150.10">
    <property type="entry name" value="Calcium-transporting ATPase, cytoplasmic transduction domain A"/>
    <property type="match status" value="2"/>
</dbReference>
<evidence type="ECO:0000256" key="16">
    <source>
        <dbReference type="ARBA" id="ARBA00023136"/>
    </source>
</evidence>
<evidence type="ECO:0000256" key="2">
    <source>
        <dbReference type="ARBA" id="ARBA00004653"/>
    </source>
</evidence>
<keyword evidence="11" id="KW-0460">Magnesium</keyword>
<evidence type="ECO:0000256" key="15">
    <source>
        <dbReference type="ARBA" id="ARBA00023034"/>
    </source>
</evidence>
<protein>
    <recommendedName>
        <fullName evidence="5">Conserved oligomeric Golgi complex subunit 4</fullName>
        <ecNumber evidence="4">7.2.2.10</ecNumber>
    </recommendedName>
    <alternativeName>
        <fullName evidence="17">Component of oligomeric Golgi complex 4</fullName>
    </alternativeName>
</protein>
<dbReference type="FunFam" id="3.40.50.1000:FF:000028">
    <property type="entry name" value="Calcium-transporting P-type ATPase, putative"/>
    <property type="match status" value="1"/>
</dbReference>
<proteinExistence type="inferred from homology"/>
<dbReference type="InterPro" id="IPR004014">
    <property type="entry name" value="ATPase_P-typ_cation-transptr_N"/>
</dbReference>
<dbReference type="SMART" id="SM00762">
    <property type="entry name" value="Cog4"/>
    <property type="match status" value="1"/>
</dbReference>
<evidence type="ECO:0000313" key="24">
    <source>
        <dbReference type="Proteomes" id="UP000237481"/>
    </source>
</evidence>
<dbReference type="Gene3D" id="1.20.58.1970">
    <property type="match status" value="1"/>
</dbReference>
<dbReference type="Pfam" id="PF20662">
    <property type="entry name" value="COG4_C"/>
    <property type="match status" value="1"/>
</dbReference>
<evidence type="ECO:0000256" key="11">
    <source>
        <dbReference type="ARBA" id="ARBA00022842"/>
    </source>
</evidence>
<keyword evidence="15" id="KW-0333">Golgi apparatus</keyword>
<accession>A0A2S4LBB4</accession>
<comment type="similarity">
    <text evidence="3">Belongs to the COG4 family.</text>
</comment>
<dbReference type="Proteomes" id="UP000237481">
    <property type="component" value="Unassembled WGS sequence"/>
</dbReference>
<dbReference type="SFLD" id="SFLDG00002">
    <property type="entry name" value="C1.7:_P-type_atpase_like"/>
    <property type="match status" value="1"/>
</dbReference>
<evidence type="ECO:0000256" key="10">
    <source>
        <dbReference type="ARBA" id="ARBA00022840"/>
    </source>
</evidence>
<dbReference type="InterPro" id="IPR008250">
    <property type="entry name" value="ATPase_P-typ_transduc_dom_A_sf"/>
</dbReference>
<dbReference type="Gene3D" id="1.20.1110.10">
    <property type="entry name" value="Calcium-transporting ATPase, transmembrane domain"/>
    <property type="match status" value="2"/>
</dbReference>
<dbReference type="PROSITE" id="PS00154">
    <property type="entry name" value="ATPASE_E1_E2"/>
    <property type="match status" value="1"/>
</dbReference>
<dbReference type="InterPro" id="IPR044492">
    <property type="entry name" value="P_typ_ATPase_HD_dom"/>
</dbReference>
<feature type="domain" description="Cation-transporting P-type ATPase N-terminal" evidence="22">
    <location>
        <begin position="59"/>
        <end position="133"/>
    </location>
</feature>
<evidence type="ECO:0000256" key="17">
    <source>
        <dbReference type="ARBA" id="ARBA00031340"/>
    </source>
</evidence>
<dbReference type="Pfam" id="PF00690">
    <property type="entry name" value="Cation_ATPase_N"/>
    <property type="match status" value="1"/>
</dbReference>
<dbReference type="Gene3D" id="3.40.50.1000">
    <property type="entry name" value="HAD superfamily/HAD-like"/>
    <property type="match status" value="1"/>
</dbReference>
<dbReference type="InterPro" id="IPR023299">
    <property type="entry name" value="ATPase_P-typ_cyto_dom_N"/>
</dbReference>
<dbReference type="SUPFAM" id="SSF81660">
    <property type="entry name" value="Metal cation-transporting ATPase, ATP-binding domain N"/>
    <property type="match status" value="1"/>
</dbReference>
<dbReference type="GO" id="GO:0005524">
    <property type="term" value="F:ATP binding"/>
    <property type="evidence" value="ECO:0007669"/>
    <property type="project" value="UniProtKB-KW"/>
</dbReference>
<keyword evidence="6" id="KW-0813">Transport</keyword>
<evidence type="ECO:0000256" key="1">
    <source>
        <dbReference type="ARBA" id="ARBA00004395"/>
    </source>
</evidence>
<dbReference type="SFLD" id="SFLDF00027">
    <property type="entry name" value="p-type_atpase"/>
    <property type="match status" value="1"/>
</dbReference>
<evidence type="ECO:0000256" key="9">
    <source>
        <dbReference type="ARBA" id="ARBA00022837"/>
    </source>
</evidence>
<dbReference type="Pfam" id="PF20663">
    <property type="entry name" value="COG4_N"/>
    <property type="match status" value="1"/>
</dbReference>
<dbReference type="Pfam" id="PF08318">
    <property type="entry name" value="COG4_m"/>
    <property type="match status" value="1"/>
</dbReference>
<evidence type="ECO:0000256" key="13">
    <source>
        <dbReference type="ARBA" id="ARBA00022967"/>
    </source>
</evidence>
<keyword evidence="16 20" id="KW-0472">Membrane</keyword>
<evidence type="ECO:0000256" key="5">
    <source>
        <dbReference type="ARBA" id="ARBA00020975"/>
    </source>
</evidence>
<evidence type="ECO:0000313" key="23">
    <source>
        <dbReference type="EMBL" id="POR39729.1"/>
    </source>
</evidence>
<evidence type="ECO:0000256" key="7">
    <source>
        <dbReference type="ARBA" id="ARBA00022692"/>
    </source>
</evidence>
<evidence type="ECO:0000256" key="18">
    <source>
        <dbReference type="ARBA" id="ARBA00038148"/>
    </source>
</evidence>
<dbReference type="Pfam" id="PF13246">
    <property type="entry name" value="Cation_ATPase"/>
    <property type="match status" value="1"/>
</dbReference>
<keyword evidence="10" id="KW-0067">ATP-binding</keyword>
<dbReference type="Gene3D" id="3.40.1110.10">
    <property type="entry name" value="Calcium-transporting ATPase, cytoplasmic domain N"/>
    <property type="match status" value="1"/>
</dbReference>
<dbReference type="InterPro" id="IPR001757">
    <property type="entry name" value="P_typ_ATPase"/>
</dbReference>
<dbReference type="OrthoDB" id="3352408at2759"/>
<dbReference type="SFLD" id="SFLDS00003">
    <property type="entry name" value="Haloacid_Dehalogenase"/>
    <property type="match status" value="1"/>
</dbReference>
<evidence type="ECO:0000256" key="4">
    <source>
        <dbReference type="ARBA" id="ARBA00012790"/>
    </source>
</evidence>
<feature type="region of interest" description="Disordered" evidence="19">
    <location>
        <begin position="284"/>
        <end position="308"/>
    </location>
</feature>
<dbReference type="GO" id="GO:0000139">
    <property type="term" value="C:Golgi membrane"/>
    <property type="evidence" value="ECO:0007669"/>
    <property type="project" value="UniProtKB-SubCell"/>
</dbReference>
<evidence type="ECO:0000259" key="22">
    <source>
        <dbReference type="SMART" id="SM00831"/>
    </source>
</evidence>
<keyword evidence="24" id="KW-1185">Reference proteome</keyword>
<feature type="region of interest" description="Disordered" evidence="19">
    <location>
        <begin position="645"/>
        <end position="675"/>
    </location>
</feature>
<comment type="caution">
    <text evidence="23">The sequence shown here is derived from an EMBL/GenBank/DDBJ whole genome shotgun (WGS) entry which is preliminary data.</text>
</comment>